<dbReference type="RefSeq" id="WP_035388168.1">
    <property type="nucleotide sequence ID" value="NZ_JQKF01000001.1"/>
</dbReference>
<dbReference type="SUPFAM" id="SSF54909">
    <property type="entry name" value="Dimeric alpha+beta barrel"/>
    <property type="match status" value="1"/>
</dbReference>
<name>A0A0D8FXT5_9ACTN</name>
<keyword evidence="3" id="KW-1185">Reference proteome</keyword>
<organism evidence="2 3">
    <name type="scientific">Ferrimicrobium acidiphilum DSM 19497</name>
    <dbReference type="NCBI Taxonomy" id="1121877"/>
    <lineage>
        <taxon>Bacteria</taxon>
        <taxon>Bacillati</taxon>
        <taxon>Actinomycetota</taxon>
        <taxon>Acidimicrobiia</taxon>
        <taxon>Acidimicrobiales</taxon>
        <taxon>Acidimicrobiaceae</taxon>
        <taxon>Ferrimicrobium</taxon>
    </lineage>
</organism>
<sequence>MIRNVVMMKMKPDFDASLLEELLARLRRMNCPGTISYTADLDAGLREGNWTLAIVSDFVDVEAYRGYDSDHEHNQIRAELAPMIEEIARVQFAL</sequence>
<dbReference type="EMBL" id="JXUW01000001">
    <property type="protein sequence ID" value="KJE78035.1"/>
    <property type="molecule type" value="Genomic_DNA"/>
</dbReference>
<dbReference type="STRING" id="1121877.FEAC_00240"/>
<dbReference type="eggNOG" id="ENOG503361R">
    <property type="taxonomic scope" value="Bacteria"/>
</dbReference>
<feature type="domain" description="Stress-response A/B barrel" evidence="1">
    <location>
        <begin position="2"/>
        <end position="92"/>
    </location>
</feature>
<dbReference type="PROSITE" id="PS51502">
    <property type="entry name" value="S_R_A_B_BARREL"/>
    <property type="match status" value="1"/>
</dbReference>
<dbReference type="InterPro" id="IPR011008">
    <property type="entry name" value="Dimeric_a/b-barrel"/>
</dbReference>
<accession>A0A0D8FXT5</accession>
<dbReference type="SMART" id="SM00886">
    <property type="entry name" value="Dabb"/>
    <property type="match status" value="1"/>
</dbReference>
<evidence type="ECO:0000313" key="3">
    <source>
        <dbReference type="Proteomes" id="UP000032336"/>
    </source>
</evidence>
<dbReference type="Proteomes" id="UP000032336">
    <property type="component" value="Unassembled WGS sequence"/>
</dbReference>
<comment type="caution">
    <text evidence="2">The sequence shown here is derived from an EMBL/GenBank/DDBJ whole genome shotgun (WGS) entry which is preliminary data.</text>
</comment>
<dbReference type="Pfam" id="PF07876">
    <property type="entry name" value="Dabb"/>
    <property type="match status" value="1"/>
</dbReference>
<dbReference type="InterPro" id="IPR013097">
    <property type="entry name" value="Dabb"/>
</dbReference>
<gene>
    <name evidence="2" type="ORF">FEAC_00240</name>
</gene>
<dbReference type="AlphaFoldDB" id="A0A0D8FXT5"/>
<protein>
    <submittedName>
        <fullName evidence="2">Stress responsive A/B barrel domain protein</fullName>
    </submittedName>
</protein>
<reference evidence="2 3" key="1">
    <citation type="submission" date="2015-01" db="EMBL/GenBank/DDBJ databases">
        <title>Draft genome of the acidophilic iron oxidizer Ferrimicrobium acidiphilum strain T23.</title>
        <authorList>
            <person name="Poehlein A."/>
            <person name="Eisen S."/>
            <person name="Schloemann M."/>
            <person name="Johnson B.D."/>
            <person name="Daniel R."/>
            <person name="Muehling M."/>
        </authorList>
    </citation>
    <scope>NUCLEOTIDE SEQUENCE [LARGE SCALE GENOMIC DNA]</scope>
    <source>
        <strain evidence="2 3">T23</strain>
    </source>
</reference>
<dbReference type="GeneID" id="78371387"/>
<evidence type="ECO:0000313" key="2">
    <source>
        <dbReference type="EMBL" id="KJE78035.1"/>
    </source>
</evidence>
<dbReference type="OrthoDB" id="6637496at2"/>
<dbReference type="Gene3D" id="3.30.70.100">
    <property type="match status" value="1"/>
</dbReference>
<evidence type="ECO:0000259" key="1">
    <source>
        <dbReference type="PROSITE" id="PS51502"/>
    </source>
</evidence>
<proteinExistence type="predicted"/>